<evidence type="ECO:0000256" key="2">
    <source>
        <dbReference type="PROSITE-ProRule" id="PRU00023"/>
    </source>
</evidence>
<dbReference type="InterPro" id="IPR056884">
    <property type="entry name" value="NPHP3-like_N"/>
</dbReference>
<accession>A0A420NUJ7</accession>
<keyword evidence="2" id="KW-0040">ANK repeat</keyword>
<sequence length="903" mass="103022">MEFKISILWLDILLHLTACQLVNPARPFTDASITKSCQAFYPGPETMVDPISIIGLVGQISDLIQRAYNYGKAVHDAQSDMRKLYTELLGLKGVLEQLEKLDIASAEPHIADLIRSKEFRKTLSSTSELVGRLVENLNKKQTSSRRVNAFLWPWVKDDVKADIQDLERAKTWFIVMMMAENSTQMEVLLIESHEILNIAREGQEKGKLKDEEEKREKIREWIQPFSPKQLHAKAIKKRMESTGSWFLDGDFKAWRDGGAGSPRILWLRGKSGSGKTTLHAAAVEQLKSYEQEDPKIGQAYFYCSFDDRESQQPLNILGSILHQLSEQHPEALEGIDQLRKSGEVLGENAILNLTSQYVSNFDKFYISVDAINESFRCIEVFEMLLQLVTENSNVRLFMTAISSCSHWLEDLQLEEPPEMIEVDMGTEDVDRDIDFYITTRISKERLLRRLSNETKLELREKVLGNAKGMFRYAQCQLDSFSTLRTAKMVFNALYNLPKDIYEVYERILLSIPEADRLLARESLFFLSVALRPLTIQELAEAAVLDDYDPRIDEECRLPEPMVLLEICQGLVDYDAATSVVTLAHSSVRVYITSSHTDEGDVAWFSYNIPGIHANIANKCLLYLLLENFQDGCCTNEELEKRFKEYPLLRYASQYWPLHARLSDNYRRQEDSAVTFCLSSKKAGGGNFSFWVQCLMPDASREAIMASEPLYYASSFGLAGLVKSLLTSEGVDVDARGGRYRSSALHVACYRGHVEIARQLLECGADIKLLDSDGRTALFWAKRLGRSDIVDLLEDPKYAQTKGHTVVTLSDLPEYMDYPMWFCCACNDGPQRGRFNHCWGCRSHERCEKCIKLAGLEDVEKVPESQSRWVCCNCEAGPTKVETKECRDCEHEKCRRCWVFNAFI</sequence>
<dbReference type="InterPro" id="IPR027417">
    <property type="entry name" value="P-loop_NTPase"/>
</dbReference>
<dbReference type="Gene3D" id="3.40.50.300">
    <property type="entry name" value="P-loop containing nucleotide triphosphate hydrolases"/>
    <property type="match status" value="1"/>
</dbReference>
<protein>
    <submittedName>
        <fullName evidence="6">Uncharacterized protein</fullName>
    </submittedName>
</protein>
<dbReference type="InterPro" id="IPR002110">
    <property type="entry name" value="Ankyrin_rpt"/>
</dbReference>
<feature type="chain" id="PRO_5019213883" evidence="3">
    <location>
        <begin position="20"/>
        <end position="903"/>
    </location>
</feature>
<dbReference type="InterPro" id="IPR054471">
    <property type="entry name" value="GPIID_WHD"/>
</dbReference>
<dbReference type="SUPFAM" id="SSF52540">
    <property type="entry name" value="P-loop containing nucleoside triphosphate hydrolases"/>
    <property type="match status" value="1"/>
</dbReference>
<dbReference type="VEuPathDB" id="FungiDB:HZS61_017864"/>
<comment type="caution">
    <text evidence="6">The sequence shown here is derived from an EMBL/GenBank/DDBJ whole genome shotgun (WGS) entry which is preliminary data.</text>
</comment>
<dbReference type="VEuPathDB" id="FungiDB:FOXG_12955"/>
<dbReference type="VEuPathDB" id="FungiDB:FOZG_14736"/>
<evidence type="ECO:0000259" key="5">
    <source>
        <dbReference type="Pfam" id="PF24883"/>
    </source>
</evidence>
<organism evidence="6 7">
    <name type="scientific">Fusarium oxysporum</name>
    <name type="common">Fusarium vascular wilt</name>
    <dbReference type="NCBI Taxonomy" id="5507"/>
    <lineage>
        <taxon>Eukaryota</taxon>
        <taxon>Fungi</taxon>
        <taxon>Dikarya</taxon>
        <taxon>Ascomycota</taxon>
        <taxon>Pezizomycotina</taxon>
        <taxon>Sordariomycetes</taxon>
        <taxon>Hypocreomycetidae</taxon>
        <taxon>Hypocreales</taxon>
        <taxon>Nectriaceae</taxon>
        <taxon>Fusarium</taxon>
        <taxon>Fusarium oxysporum species complex</taxon>
    </lineage>
</organism>
<evidence type="ECO:0000256" key="1">
    <source>
        <dbReference type="ARBA" id="ARBA00022737"/>
    </source>
</evidence>
<evidence type="ECO:0000313" key="6">
    <source>
        <dbReference type="EMBL" id="RKK83959.1"/>
    </source>
</evidence>
<reference evidence="6 7" key="1">
    <citation type="journal article" date="2018" name="Sci. Rep.">
        <title>Characterisation of pathogen-specific regions and novel effector candidates in Fusarium oxysporum f. sp. cepae.</title>
        <authorList>
            <person name="Armitage A.D."/>
            <person name="Taylor A."/>
            <person name="Sobczyk M.K."/>
            <person name="Baxter L."/>
            <person name="Greenfield B.P."/>
            <person name="Bates H.J."/>
            <person name="Wilson F."/>
            <person name="Jackson A.C."/>
            <person name="Ott S."/>
            <person name="Harrison R.J."/>
            <person name="Clarkson J.P."/>
        </authorList>
    </citation>
    <scope>NUCLEOTIDE SEQUENCE [LARGE SCALE GENOMIC DNA]</scope>
    <source>
        <strain evidence="6 7">Fo_A13</strain>
    </source>
</reference>
<dbReference type="PROSITE" id="PS50297">
    <property type="entry name" value="ANK_REP_REGION"/>
    <property type="match status" value="1"/>
</dbReference>
<evidence type="ECO:0000256" key="3">
    <source>
        <dbReference type="SAM" id="SignalP"/>
    </source>
</evidence>
<dbReference type="PROSITE" id="PS50088">
    <property type="entry name" value="ANK_REPEAT"/>
    <property type="match status" value="1"/>
</dbReference>
<dbReference type="InterPro" id="IPR036770">
    <property type="entry name" value="Ankyrin_rpt-contain_sf"/>
</dbReference>
<dbReference type="VEuPathDB" id="FungiDB:FOMG_08774"/>
<dbReference type="SUPFAM" id="SSF48403">
    <property type="entry name" value="Ankyrin repeat"/>
    <property type="match status" value="1"/>
</dbReference>
<name>A0A420NUJ7_FUSOX</name>
<dbReference type="VEuPathDB" id="FungiDB:FOC1_g10000829"/>
<dbReference type="VEuPathDB" id="FungiDB:FOIG_07526"/>
<dbReference type="VEuPathDB" id="FungiDB:FOC4_g10004808"/>
<proteinExistence type="predicted"/>
<feature type="repeat" description="ANK" evidence="2">
    <location>
        <begin position="739"/>
        <end position="771"/>
    </location>
</feature>
<keyword evidence="3" id="KW-0732">Signal</keyword>
<dbReference type="PANTHER" id="PTHR10039:SF16">
    <property type="entry name" value="GPI INOSITOL-DEACYLASE"/>
    <property type="match status" value="1"/>
</dbReference>
<gene>
    <name evidence="6" type="ORF">BFJ69_g2261</name>
</gene>
<evidence type="ECO:0000259" key="4">
    <source>
        <dbReference type="Pfam" id="PF22939"/>
    </source>
</evidence>
<dbReference type="AlphaFoldDB" id="A0A420NUJ7"/>
<dbReference type="Gene3D" id="1.25.40.20">
    <property type="entry name" value="Ankyrin repeat-containing domain"/>
    <property type="match status" value="1"/>
</dbReference>
<evidence type="ECO:0000313" key="7">
    <source>
        <dbReference type="Proteomes" id="UP000285084"/>
    </source>
</evidence>
<feature type="signal peptide" evidence="3">
    <location>
        <begin position="1"/>
        <end position="19"/>
    </location>
</feature>
<dbReference type="Proteomes" id="UP000285084">
    <property type="component" value="Unassembled WGS sequence"/>
</dbReference>
<dbReference type="SMART" id="SM00248">
    <property type="entry name" value="ANK"/>
    <property type="match status" value="3"/>
</dbReference>
<dbReference type="Pfam" id="PF12796">
    <property type="entry name" value="Ank_2"/>
    <property type="match status" value="1"/>
</dbReference>
<feature type="domain" description="GPI inositol-deacylase winged helix" evidence="4">
    <location>
        <begin position="516"/>
        <end position="595"/>
    </location>
</feature>
<dbReference type="Pfam" id="PF22939">
    <property type="entry name" value="WHD_GPIID"/>
    <property type="match status" value="1"/>
</dbReference>
<feature type="domain" description="Nephrocystin 3-like N-terminal" evidence="5">
    <location>
        <begin position="242"/>
        <end position="399"/>
    </location>
</feature>
<dbReference type="PANTHER" id="PTHR10039">
    <property type="entry name" value="AMELOGENIN"/>
    <property type="match status" value="1"/>
</dbReference>
<keyword evidence="1" id="KW-0677">Repeat</keyword>
<dbReference type="Pfam" id="PF24883">
    <property type="entry name" value="NPHP3_N"/>
    <property type="match status" value="1"/>
</dbReference>
<dbReference type="EMBL" id="MRCX01000011">
    <property type="protein sequence ID" value="RKK83959.1"/>
    <property type="molecule type" value="Genomic_DNA"/>
</dbReference>